<organism evidence="1">
    <name type="scientific">Edafosvirus sp</name>
    <dbReference type="NCBI Taxonomy" id="2487765"/>
    <lineage>
        <taxon>Viruses</taxon>
        <taxon>Varidnaviria</taxon>
        <taxon>Bamfordvirae</taxon>
        <taxon>Nucleocytoviricota</taxon>
        <taxon>Megaviricetes</taxon>
        <taxon>Imitervirales</taxon>
        <taxon>Mimiviridae</taxon>
        <taxon>Klosneuvirinae</taxon>
    </lineage>
</organism>
<gene>
    <name evidence="1" type="ORF">Edafosvirus1_140</name>
</gene>
<dbReference type="EMBL" id="MK072066">
    <property type="protein sequence ID" value="AYV77809.1"/>
    <property type="molecule type" value="Genomic_DNA"/>
</dbReference>
<name>A0A3G4ZWL0_9VIRU</name>
<protein>
    <submittedName>
        <fullName evidence="1">Uncharacterized protein</fullName>
    </submittedName>
</protein>
<sequence>MPELLFICEQVLGTVAFFKDDEKGLDDAMKLIKKLFKRYKEKGFGEDSNNLTIWRVREGDIWDFNYSVPFEEVYQFDPEDDMDDDTN</sequence>
<proteinExistence type="predicted"/>
<evidence type="ECO:0000313" key="1">
    <source>
        <dbReference type="EMBL" id="AYV77809.1"/>
    </source>
</evidence>
<reference evidence="1" key="1">
    <citation type="submission" date="2018-10" db="EMBL/GenBank/DDBJ databases">
        <title>Hidden diversity of soil giant viruses.</title>
        <authorList>
            <person name="Schulz F."/>
            <person name="Alteio L."/>
            <person name="Goudeau D."/>
            <person name="Ryan E.M."/>
            <person name="Malmstrom R.R."/>
            <person name="Blanchard J."/>
            <person name="Woyke T."/>
        </authorList>
    </citation>
    <scope>NUCLEOTIDE SEQUENCE</scope>
    <source>
        <strain evidence="1">EDV1</strain>
    </source>
</reference>
<accession>A0A3G4ZWL0</accession>